<dbReference type="GO" id="GO:0005524">
    <property type="term" value="F:ATP binding"/>
    <property type="evidence" value="ECO:0007669"/>
    <property type="project" value="UniProtKB-KW"/>
</dbReference>
<evidence type="ECO:0000313" key="6">
    <source>
        <dbReference type="Proteomes" id="UP000565078"/>
    </source>
</evidence>
<dbReference type="GO" id="GO:0016887">
    <property type="term" value="F:ATP hydrolysis activity"/>
    <property type="evidence" value="ECO:0007669"/>
    <property type="project" value="InterPro"/>
</dbReference>
<dbReference type="InterPro" id="IPR003593">
    <property type="entry name" value="AAA+_ATPase"/>
</dbReference>
<proteinExistence type="predicted"/>
<dbReference type="AlphaFoldDB" id="A0A7J4J0L2"/>
<protein>
    <submittedName>
        <fullName evidence="5">ATP-binding cassette domain-containing protein</fullName>
    </submittedName>
</protein>
<dbReference type="PROSITE" id="PS50893">
    <property type="entry name" value="ABC_TRANSPORTER_2"/>
    <property type="match status" value="1"/>
</dbReference>
<evidence type="ECO:0000256" key="3">
    <source>
        <dbReference type="ARBA" id="ARBA00022840"/>
    </source>
</evidence>
<gene>
    <name evidence="5" type="ORF">HA254_05125</name>
</gene>
<dbReference type="InterPro" id="IPR050763">
    <property type="entry name" value="ABC_transporter_ATP-binding"/>
</dbReference>
<dbReference type="SMART" id="SM00382">
    <property type="entry name" value="AAA"/>
    <property type="match status" value="1"/>
</dbReference>
<dbReference type="InterPro" id="IPR027417">
    <property type="entry name" value="P-loop_NTPase"/>
</dbReference>
<dbReference type="PANTHER" id="PTHR42711:SF18">
    <property type="entry name" value="ABC TRANSPORTER, ATP-BINDING PROTEIN"/>
    <property type="match status" value="1"/>
</dbReference>
<dbReference type="InterPro" id="IPR003439">
    <property type="entry name" value="ABC_transporter-like_ATP-bd"/>
</dbReference>
<dbReference type="SUPFAM" id="SSF52540">
    <property type="entry name" value="P-loop containing nucleoside triphosphate hydrolases"/>
    <property type="match status" value="1"/>
</dbReference>
<organism evidence="5 6">
    <name type="scientific">Candidatus Iainarchaeum sp</name>
    <dbReference type="NCBI Taxonomy" id="3101447"/>
    <lineage>
        <taxon>Archaea</taxon>
        <taxon>Candidatus Iainarchaeota</taxon>
        <taxon>Candidatus Iainarchaeia</taxon>
        <taxon>Candidatus Iainarchaeales</taxon>
        <taxon>Candidatus Iainarchaeaceae</taxon>
        <taxon>Candidatus Iainarchaeum</taxon>
    </lineage>
</organism>
<evidence type="ECO:0000256" key="2">
    <source>
        <dbReference type="ARBA" id="ARBA00022741"/>
    </source>
</evidence>
<dbReference type="Gene3D" id="3.40.50.300">
    <property type="entry name" value="P-loop containing nucleotide triphosphate hydrolases"/>
    <property type="match status" value="1"/>
</dbReference>
<feature type="domain" description="ABC transporter" evidence="4">
    <location>
        <begin position="8"/>
        <end position="238"/>
    </location>
</feature>
<evidence type="ECO:0000313" key="5">
    <source>
        <dbReference type="EMBL" id="HIH10019.1"/>
    </source>
</evidence>
<dbReference type="Pfam" id="PF00005">
    <property type="entry name" value="ABC_tran"/>
    <property type="match status" value="1"/>
</dbReference>
<dbReference type="InterPro" id="IPR017871">
    <property type="entry name" value="ABC_transporter-like_CS"/>
</dbReference>
<dbReference type="PROSITE" id="PS00211">
    <property type="entry name" value="ABC_TRANSPORTER_1"/>
    <property type="match status" value="1"/>
</dbReference>
<keyword evidence="2" id="KW-0547">Nucleotide-binding</keyword>
<dbReference type="PANTHER" id="PTHR42711">
    <property type="entry name" value="ABC TRANSPORTER ATP-BINDING PROTEIN"/>
    <property type="match status" value="1"/>
</dbReference>
<reference evidence="6" key="1">
    <citation type="journal article" date="2020" name="bioRxiv">
        <title>A rank-normalized archaeal taxonomy based on genome phylogeny resolves widespread incomplete and uneven classifications.</title>
        <authorList>
            <person name="Rinke C."/>
            <person name="Chuvochina M."/>
            <person name="Mussig A.J."/>
            <person name="Chaumeil P.-A."/>
            <person name="Waite D.W."/>
            <person name="Whitman W.B."/>
            <person name="Parks D.H."/>
            <person name="Hugenholtz P."/>
        </authorList>
    </citation>
    <scope>NUCLEOTIDE SEQUENCE [LARGE SCALE GENOMIC DNA]</scope>
</reference>
<sequence>MPGHSSIISVKGLSKQFGGFKAVDGISFEVRAGEIFAFLGPNGAGKTTTIKMLTTLLDPTAGNIEVDGAPISEKDRVRSSFGIVFQDPSLDDELTAYENMEFHGVLYGIERNAIKERSARMLKLVDLWERKDDLVKTFSGGMKRRLEIARAFIHEPKILYLDEPTIGLDPQTRNHLWDFVKKLNRENGMTVFFTTHYMEEAEKAADRVAIIDHGKIKMIGTSAQIRKFAKAKSLEEAFLKITGRDMREEEASGVEEMRMHRRLWGR</sequence>
<dbReference type="EMBL" id="DUGC01000079">
    <property type="protein sequence ID" value="HIH10019.1"/>
    <property type="molecule type" value="Genomic_DNA"/>
</dbReference>
<name>A0A7J4J0L2_9ARCH</name>
<keyword evidence="1" id="KW-0813">Transport</keyword>
<dbReference type="Proteomes" id="UP000565078">
    <property type="component" value="Unassembled WGS sequence"/>
</dbReference>
<keyword evidence="3 5" id="KW-0067">ATP-binding</keyword>
<comment type="caution">
    <text evidence="5">The sequence shown here is derived from an EMBL/GenBank/DDBJ whole genome shotgun (WGS) entry which is preliminary data.</text>
</comment>
<evidence type="ECO:0000256" key="1">
    <source>
        <dbReference type="ARBA" id="ARBA00022448"/>
    </source>
</evidence>
<accession>A0A7J4J0L2</accession>
<evidence type="ECO:0000259" key="4">
    <source>
        <dbReference type="PROSITE" id="PS50893"/>
    </source>
</evidence>